<keyword evidence="3" id="KW-0378">Hydrolase</keyword>
<dbReference type="AlphaFoldDB" id="A0A2W5W5I0"/>
<dbReference type="NCBIfam" id="NF004127">
    <property type="entry name" value="PRK05617.1"/>
    <property type="match status" value="1"/>
</dbReference>
<accession>A0A2W5W5I0</accession>
<gene>
    <name evidence="5" type="ORF">DI536_00795</name>
</gene>
<evidence type="ECO:0000259" key="4">
    <source>
        <dbReference type="Pfam" id="PF16113"/>
    </source>
</evidence>
<dbReference type="CDD" id="cd06558">
    <property type="entry name" value="crotonase-like"/>
    <property type="match status" value="1"/>
</dbReference>
<name>A0A2W5W5I0_9BACT</name>
<dbReference type="Proteomes" id="UP000249061">
    <property type="component" value="Unassembled WGS sequence"/>
</dbReference>
<organism evidence="5 6">
    <name type="scientific">Archangium gephyra</name>
    <dbReference type="NCBI Taxonomy" id="48"/>
    <lineage>
        <taxon>Bacteria</taxon>
        <taxon>Pseudomonadati</taxon>
        <taxon>Myxococcota</taxon>
        <taxon>Myxococcia</taxon>
        <taxon>Myxococcales</taxon>
        <taxon>Cystobacterineae</taxon>
        <taxon>Archangiaceae</taxon>
        <taxon>Archangium</taxon>
    </lineage>
</organism>
<comment type="caution">
    <text evidence="5">The sequence shown here is derived from an EMBL/GenBank/DDBJ whole genome shotgun (WGS) entry which is preliminary data.</text>
</comment>
<dbReference type="InterPro" id="IPR045004">
    <property type="entry name" value="ECH_dom"/>
</dbReference>
<evidence type="ECO:0000256" key="1">
    <source>
        <dbReference type="ARBA" id="ARBA00001709"/>
    </source>
</evidence>
<dbReference type="PANTHER" id="PTHR43176:SF3">
    <property type="entry name" value="3-HYDROXYISOBUTYRYL-COA HYDROLASE, MITOCHONDRIAL"/>
    <property type="match status" value="1"/>
</dbReference>
<comment type="catalytic activity">
    <reaction evidence="1">
        <text>3-hydroxy-2-methylpropanoyl-CoA + H2O = 3-hydroxy-2-methylpropanoate + CoA + H(+)</text>
        <dbReference type="Rhea" id="RHEA:20888"/>
        <dbReference type="ChEBI" id="CHEBI:11805"/>
        <dbReference type="ChEBI" id="CHEBI:15377"/>
        <dbReference type="ChEBI" id="CHEBI:15378"/>
        <dbReference type="ChEBI" id="CHEBI:57287"/>
        <dbReference type="ChEBI" id="CHEBI:57340"/>
        <dbReference type="EC" id="3.1.2.4"/>
    </reaction>
</comment>
<dbReference type="SUPFAM" id="SSF52096">
    <property type="entry name" value="ClpP/crotonase"/>
    <property type="match status" value="1"/>
</dbReference>
<dbReference type="GO" id="GO:0005829">
    <property type="term" value="C:cytosol"/>
    <property type="evidence" value="ECO:0007669"/>
    <property type="project" value="TreeGrafter"/>
</dbReference>
<sequence length="359" mass="39382">MMSNVVRFEEVATVGGRRLAIATLNSPATLNALSLEMIRALTPALVAWSRDQSISAVVLQGAGEKAFCAGGDIRDLYDSIRNDDPSYARAFFSEEYALDHLIHTYPKPFICWAHGIVMGGGLGLMAGASHRVVTSQSRIAMPEINIGLFPDVGGSWILRRMPGRVGLFLALTAAALNAADARFVGLADFHVENVSRDAVLQDLLQTDDVFAALEKHTSTTVIDSNVRRHFDLINELMAGDDLTAIATRLQNLTTDDAWLNAAKSAFLKGSPTSAALAFELWKRAEGMELADVFRMEFDVAIQSCRHHDFPEGVRALLVDKDKKPRWQPASLQEISPQYVEEFFVKTDGDHPLATLGKRI</sequence>
<reference evidence="5 6" key="1">
    <citation type="submission" date="2017-08" db="EMBL/GenBank/DDBJ databases">
        <title>Infants hospitalized years apart are colonized by the same room-sourced microbial strains.</title>
        <authorList>
            <person name="Brooks B."/>
            <person name="Olm M.R."/>
            <person name="Firek B.A."/>
            <person name="Baker R."/>
            <person name="Thomas B.C."/>
            <person name="Morowitz M.J."/>
            <person name="Banfield J.F."/>
        </authorList>
    </citation>
    <scope>NUCLEOTIDE SEQUENCE [LARGE SCALE GENOMIC DNA]</scope>
    <source>
        <strain evidence="5">S2_003_000_R2_14</strain>
    </source>
</reference>
<evidence type="ECO:0000256" key="3">
    <source>
        <dbReference type="ARBA" id="ARBA00022801"/>
    </source>
</evidence>
<evidence type="ECO:0000313" key="6">
    <source>
        <dbReference type="Proteomes" id="UP000249061"/>
    </source>
</evidence>
<dbReference type="EMBL" id="QFQP01000001">
    <property type="protein sequence ID" value="PZR18451.1"/>
    <property type="molecule type" value="Genomic_DNA"/>
</dbReference>
<dbReference type="Pfam" id="PF16113">
    <property type="entry name" value="ECH_2"/>
    <property type="match status" value="1"/>
</dbReference>
<dbReference type="EC" id="3.1.2.4" evidence="2"/>
<dbReference type="InterPro" id="IPR032259">
    <property type="entry name" value="HIBYL-CoA-H"/>
</dbReference>
<feature type="domain" description="Enoyl-CoA hydratase/isomerase" evidence="4">
    <location>
        <begin position="20"/>
        <end position="343"/>
    </location>
</feature>
<evidence type="ECO:0000313" key="5">
    <source>
        <dbReference type="EMBL" id="PZR18451.1"/>
    </source>
</evidence>
<dbReference type="GO" id="GO:0006574">
    <property type="term" value="P:L-valine catabolic process"/>
    <property type="evidence" value="ECO:0007669"/>
    <property type="project" value="TreeGrafter"/>
</dbReference>
<protein>
    <recommendedName>
        <fullName evidence="2">3-hydroxyisobutyryl-CoA hydrolase</fullName>
        <ecNumber evidence="2">3.1.2.4</ecNumber>
    </recommendedName>
</protein>
<dbReference type="InterPro" id="IPR029045">
    <property type="entry name" value="ClpP/crotonase-like_dom_sf"/>
</dbReference>
<dbReference type="PANTHER" id="PTHR43176">
    <property type="entry name" value="3-HYDROXYISOBUTYRYL-COA HYDROLASE-RELATED"/>
    <property type="match status" value="1"/>
</dbReference>
<dbReference type="Gene3D" id="3.90.226.10">
    <property type="entry name" value="2-enoyl-CoA Hydratase, Chain A, domain 1"/>
    <property type="match status" value="1"/>
</dbReference>
<evidence type="ECO:0000256" key="2">
    <source>
        <dbReference type="ARBA" id="ARBA00011915"/>
    </source>
</evidence>
<dbReference type="GO" id="GO:0003860">
    <property type="term" value="F:3-hydroxyisobutyryl-CoA hydrolase activity"/>
    <property type="evidence" value="ECO:0007669"/>
    <property type="project" value="UniProtKB-EC"/>
</dbReference>
<proteinExistence type="predicted"/>